<keyword evidence="3" id="KW-1185">Reference proteome</keyword>
<reference evidence="2" key="2">
    <citation type="submission" date="2023-04" db="EMBL/GenBank/DDBJ databases">
        <authorList>
            <person name="Sun J.-Q."/>
        </authorList>
    </citation>
    <scope>NUCLEOTIDE SEQUENCE</scope>
    <source>
        <strain evidence="2">CC-YY355</strain>
    </source>
</reference>
<proteinExistence type="predicted"/>
<feature type="domain" description="T6SS Phospholipase effector Tle1-like catalytic" evidence="1">
    <location>
        <begin position="200"/>
        <end position="280"/>
    </location>
</feature>
<dbReference type="EMBL" id="JARYGX010000007">
    <property type="protein sequence ID" value="MDH7451904.1"/>
    <property type="molecule type" value="Genomic_DNA"/>
</dbReference>
<dbReference type="PANTHER" id="PTHR33840">
    <property type="match status" value="1"/>
</dbReference>
<sequence length="452" mass="49256">MGGERHPDGARTIQATAVDLATYENAQRQLAEFSAPVLLDRNSGDDRLFVAAFDGTANSMYRDSPENHTNVARIFEQIETRHRGGETEIGAGYVEGVGTQGGLAGSWDAARGHTYRARLEDMYLQFASQAQGWLRENPEADIRLASIGFSRGAEQAAGFTRMVEERGIQDPEGAIVTRGRDGLVEAVEYTRPALREGGTVVQAVGMFDPVGTGEPRSHDRRLAGSVVSSFQITALDEQRNLFQGTRVTDPGMTPDGRSLNVAVAGAHSNIGGGYELDGLSTRSGNLMVDYLNALASEPFLAKREVQPDPARDVIHRSQDHLFFYRTSVYERLGERAHVEELAPPPLCRMDCRDAEPRDEAMAAGLQWQRVRIGPLPDERAAAMSAEQASAVDRLLAVARQGDGEAIRRMSFDFLDGPVGHAWRAAGDARLHELDAAGRDAETRSPADLELSR</sequence>
<dbReference type="InterPro" id="IPR018712">
    <property type="entry name" value="Tle1-like_cat"/>
</dbReference>
<name>A0ABT6MMX0_9GAMM</name>
<gene>
    <name evidence="2" type="ORF">QF205_02265</name>
</gene>
<dbReference type="PANTHER" id="PTHR33840:SF1">
    <property type="entry name" value="TLE1 PHOSPHOLIPASE DOMAIN-CONTAINING PROTEIN"/>
    <property type="match status" value="1"/>
</dbReference>
<evidence type="ECO:0000259" key="1">
    <source>
        <dbReference type="Pfam" id="PF09994"/>
    </source>
</evidence>
<dbReference type="RefSeq" id="WP_280941110.1">
    <property type="nucleotide sequence ID" value="NZ_JARYGX010000007.1"/>
</dbReference>
<dbReference type="Proteomes" id="UP001160550">
    <property type="component" value="Unassembled WGS sequence"/>
</dbReference>
<accession>A0ABT6MMX0</accession>
<evidence type="ECO:0000313" key="2">
    <source>
        <dbReference type="EMBL" id="MDH7451904.1"/>
    </source>
</evidence>
<organism evidence="2 3">
    <name type="scientific">Luteimonas composti</name>
    <dbReference type="NCBI Taxonomy" id="398257"/>
    <lineage>
        <taxon>Bacteria</taxon>
        <taxon>Pseudomonadati</taxon>
        <taxon>Pseudomonadota</taxon>
        <taxon>Gammaproteobacteria</taxon>
        <taxon>Lysobacterales</taxon>
        <taxon>Lysobacteraceae</taxon>
        <taxon>Luteimonas</taxon>
    </lineage>
</organism>
<reference evidence="2" key="1">
    <citation type="journal article" date="2007" name="Int. J. Syst. Evol. Microbiol.">
        <title>Luteimonas composti sp. nov., a moderately thermophilic bacterium isolated from food waste.</title>
        <authorList>
            <person name="Young C.C."/>
            <person name="Kampfer P."/>
            <person name="Chen W.M."/>
            <person name="Yen W.S."/>
            <person name="Arun A.B."/>
            <person name="Lai W.A."/>
            <person name="Shen F.T."/>
            <person name="Rekha P.D."/>
            <person name="Lin K.Y."/>
            <person name="Chou J.H."/>
        </authorList>
    </citation>
    <scope>NUCLEOTIDE SEQUENCE</scope>
    <source>
        <strain evidence="2">CC-YY355</strain>
    </source>
</reference>
<dbReference type="Pfam" id="PF09994">
    <property type="entry name" value="T6SS_Tle1-like_cat"/>
    <property type="match status" value="2"/>
</dbReference>
<comment type="caution">
    <text evidence="2">The sequence shown here is derived from an EMBL/GenBank/DDBJ whole genome shotgun (WGS) entry which is preliminary data.</text>
</comment>
<evidence type="ECO:0000313" key="3">
    <source>
        <dbReference type="Proteomes" id="UP001160550"/>
    </source>
</evidence>
<protein>
    <submittedName>
        <fullName evidence="2">DUF2235 domain-containing protein</fullName>
    </submittedName>
</protein>
<feature type="domain" description="T6SS Phospholipase effector Tle1-like catalytic" evidence="1">
    <location>
        <begin position="49"/>
        <end position="170"/>
    </location>
</feature>